<organism evidence="1 2">
    <name type="scientific">Zoogloea oryzae</name>
    <dbReference type="NCBI Taxonomy" id="310767"/>
    <lineage>
        <taxon>Bacteria</taxon>
        <taxon>Pseudomonadati</taxon>
        <taxon>Pseudomonadota</taxon>
        <taxon>Betaproteobacteria</taxon>
        <taxon>Rhodocyclales</taxon>
        <taxon>Zoogloeaceae</taxon>
        <taxon>Zoogloea</taxon>
    </lineage>
</organism>
<keyword evidence="2" id="KW-1185">Reference proteome</keyword>
<evidence type="ECO:0008006" key="3">
    <source>
        <dbReference type="Google" id="ProtNLM"/>
    </source>
</evidence>
<gene>
    <name evidence="1" type="ORF">GCM10007933_22350</name>
</gene>
<protein>
    <recommendedName>
        <fullName evidence="3">DUF86 domain-containing protein</fullName>
    </recommendedName>
</protein>
<proteinExistence type="predicted"/>
<accession>A0ABQ6FCR7</accession>
<evidence type="ECO:0000313" key="1">
    <source>
        <dbReference type="EMBL" id="GLT22774.1"/>
    </source>
</evidence>
<evidence type="ECO:0000313" key="2">
    <source>
        <dbReference type="Proteomes" id="UP001157167"/>
    </source>
</evidence>
<comment type="caution">
    <text evidence="1">The sequence shown here is derived from an EMBL/GenBank/DDBJ whole genome shotgun (WGS) entry which is preliminary data.</text>
</comment>
<sequence>MRWRDSRKRNMSTFENFNHELEAIDLEIARLAQLCDVHLLEPGVAEAVLRGDTSLCNTTNQLAWDKMRGLLVLHYHVVQEAAATDGVEAAAEGVRRALERVQARLRPVQQ</sequence>
<reference evidence="2" key="1">
    <citation type="journal article" date="2019" name="Int. J. Syst. Evol. Microbiol.">
        <title>The Global Catalogue of Microorganisms (GCM) 10K type strain sequencing project: providing services to taxonomists for standard genome sequencing and annotation.</title>
        <authorList>
            <consortium name="The Broad Institute Genomics Platform"/>
            <consortium name="The Broad Institute Genome Sequencing Center for Infectious Disease"/>
            <person name="Wu L."/>
            <person name="Ma J."/>
        </authorList>
    </citation>
    <scope>NUCLEOTIDE SEQUENCE [LARGE SCALE GENOMIC DNA]</scope>
    <source>
        <strain evidence="2">NBRC 102407</strain>
    </source>
</reference>
<name>A0ABQ6FCR7_9RHOO</name>
<dbReference type="EMBL" id="BSPX01000031">
    <property type="protein sequence ID" value="GLT22774.1"/>
    <property type="molecule type" value="Genomic_DNA"/>
</dbReference>
<dbReference type="Proteomes" id="UP001157167">
    <property type="component" value="Unassembled WGS sequence"/>
</dbReference>